<comment type="similarity">
    <text evidence="2 15">Belongs to the phenylalanyl-tRNA synthetase beta subunit family. Type 1 subfamily.</text>
</comment>
<dbReference type="SUPFAM" id="SSF54991">
    <property type="entry name" value="Anticodon-binding domain of PheRS"/>
    <property type="match status" value="1"/>
</dbReference>
<evidence type="ECO:0000256" key="3">
    <source>
        <dbReference type="ARBA" id="ARBA00011209"/>
    </source>
</evidence>
<dbReference type="SUPFAM" id="SSF56037">
    <property type="entry name" value="PheT/TilS domain"/>
    <property type="match status" value="1"/>
</dbReference>
<dbReference type="GO" id="GO:0016740">
    <property type="term" value="F:transferase activity"/>
    <property type="evidence" value="ECO:0007669"/>
    <property type="project" value="UniProtKB-ARBA"/>
</dbReference>
<feature type="binding site" evidence="15">
    <location>
        <position position="456"/>
    </location>
    <ligand>
        <name>Mg(2+)</name>
        <dbReference type="ChEBI" id="CHEBI:18420"/>
        <note>shared with alpha subunit</note>
    </ligand>
</feature>
<dbReference type="InterPro" id="IPR045060">
    <property type="entry name" value="Phe-tRNA-ligase_IIc_bsu"/>
</dbReference>
<evidence type="ECO:0000256" key="15">
    <source>
        <dbReference type="HAMAP-Rule" id="MF_00283"/>
    </source>
</evidence>
<dbReference type="Proteomes" id="UP000093514">
    <property type="component" value="Unassembled WGS sequence"/>
</dbReference>
<protein>
    <recommendedName>
        <fullName evidence="15">Phenylalanine--tRNA ligase beta subunit</fullName>
        <ecNumber evidence="15">6.1.1.20</ecNumber>
    </recommendedName>
    <alternativeName>
        <fullName evidence="15">Phenylalanyl-tRNA synthetase beta subunit</fullName>
        <shortName evidence="15">PheRS</shortName>
    </alternativeName>
</protein>
<dbReference type="GO" id="GO:0000287">
    <property type="term" value="F:magnesium ion binding"/>
    <property type="evidence" value="ECO:0007669"/>
    <property type="project" value="UniProtKB-UniRule"/>
</dbReference>
<feature type="binding site" evidence="15">
    <location>
        <position position="465"/>
    </location>
    <ligand>
        <name>Mg(2+)</name>
        <dbReference type="ChEBI" id="CHEBI:18420"/>
        <note>shared with alpha subunit</note>
    </ligand>
</feature>
<dbReference type="FunFam" id="2.40.50.140:FF:000045">
    <property type="entry name" value="Phenylalanine--tRNA ligase beta subunit"/>
    <property type="match status" value="1"/>
</dbReference>
<keyword evidence="8 15" id="KW-0547">Nucleotide-binding</keyword>
<organism evidence="20 21">
    <name type="scientific">Orenia metallireducens</name>
    <dbReference type="NCBI Taxonomy" id="1413210"/>
    <lineage>
        <taxon>Bacteria</taxon>
        <taxon>Bacillati</taxon>
        <taxon>Bacillota</taxon>
        <taxon>Clostridia</taxon>
        <taxon>Halanaerobiales</taxon>
        <taxon>Halobacteroidaceae</taxon>
        <taxon>Orenia</taxon>
    </lineage>
</organism>
<dbReference type="AlphaFoldDB" id="A0A1C0AB02"/>
<dbReference type="OrthoDB" id="9805455at2"/>
<dbReference type="PROSITE" id="PS50886">
    <property type="entry name" value="TRBD"/>
    <property type="match status" value="1"/>
</dbReference>
<keyword evidence="12 15" id="KW-0648">Protein biosynthesis</keyword>
<keyword evidence="10 15" id="KW-0460">Magnesium</keyword>
<keyword evidence="4 15" id="KW-0963">Cytoplasm</keyword>
<dbReference type="HAMAP" id="MF_00283">
    <property type="entry name" value="Phe_tRNA_synth_beta1"/>
    <property type="match status" value="1"/>
</dbReference>
<dbReference type="RefSeq" id="WP_068715341.1">
    <property type="nucleotide sequence ID" value="NZ_LWDV01000007.1"/>
</dbReference>
<dbReference type="FunFam" id="3.50.40.10:FF:000001">
    <property type="entry name" value="Phenylalanine--tRNA ligase beta subunit"/>
    <property type="match status" value="1"/>
</dbReference>
<name>A0A1C0AB02_9FIRM</name>
<dbReference type="EC" id="6.1.1.20" evidence="15"/>
<evidence type="ECO:0000256" key="8">
    <source>
        <dbReference type="ARBA" id="ARBA00022741"/>
    </source>
</evidence>
<keyword evidence="6 15" id="KW-0436">Ligase</keyword>
<evidence type="ECO:0000256" key="7">
    <source>
        <dbReference type="ARBA" id="ARBA00022723"/>
    </source>
</evidence>
<dbReference type="InterPro" id="IPR005147">
    <property type="entry name" value="tRNA_synthase_B5-dom"/>
</dbReference>
<sequence length="800" mass="89768">MKVSYKWLKEYVDFDYTPEELAEKLTLAGLEVDGIEYKGREIQDIVVGQIKEKVSHENADKLSVCKVDVGQDEELQIVCGAKNMDVGDKVPVALVGTTMPNGMKIKKAKLRGVTSFGMMCSTNELELPDDGVDGLFILPEKVNVGNKLVDELGIDDIVIELDLTPNFAHSLSMIGVAREVSAITGNELKLPTAEVTEIEEEINDWVKIEVEDNELCPRYAGRVITGVEVKDSPLWLKKRLEAAGVRPINNIVDVTNFILMELGQPLHAFDYSKLEGNKVVVRTAKAGEKLITLDDEERNLTEDMLVIADAKKAVCIAGVMGGANSEVTDETTTIFLESANFNPVSVRKTSKKLGIHSDASHRFERGVDINIVELALDRAAQLIAELSGGQVIKGKQDIYPVPFEERVIKVRPRRVSKLLGAEFAKVRIKTLLEKLHFEVEDMGDVLAVKVPAFRVDVEQEIDLVEEIARLYGYDKIEATQPSGDITQGKKTWKQKVEDKTRELLASLGLLEVHNYSFINPDFFNKINLPEDSSLRKTVQLSNPIGYEYSVMRTSLLPGILENVSFNINRNAENVALFELGKVFIPVDNKELPLEKIQLTGAAMNKYLRDPWNLNAPGFFYLKGILEEYFDVLGVNNVEFITGEHPTLHPGRTAQVKIKGEVVGYLGELHPDVQENYKLEERVTIFELEFSSIIDNATFDREYVSLPKYPASTRDIALLVEEKLNSKDIKDIIIKLGKDILESVELFDLYQGEQVPEGYKSLAYSLIYRRADRTLTDKEVNEVQAKIEEELYNKLGAKIRE</sequence>
<evidence type="ECO:0000256" key="10">
    <source>
        <dbReference type="ARBA" id="ARBA00022842"/>
    </source>
</evidence>
<dbReference type="SMART" id="SM00896">
    <property type="entry name" value="FDX-ACB"/>
    <property type="match status" value="1"/>
</dbReference>
<dbReference type="GO" id="GO:0006432">
    <property type="term" value="P:phenylalanyl-tRNA aminoacylation"/>
    <property type="evidence" value="ECO:0007669"/>
    <property type="project" value="UniProtKB-UniRule"/>
</dbReference>
<feature type="domain" description="FDX-ACB" evidence="18">
    <location>
        <begin position="706"/>
        <end position="799"/>
    </location>
</feature>
<evidence type="ECO:0000256" key="14">
    <source>
        <dbReference type="ARBA" id="ARBA00049255"/>
    </source>
</evidence>
<dbReference type="GO" id="GO:0009328">
    <property type="term" value="C:phenylalanine-tRNA ligase complex"/>
    <property type="evidence" value="ECO:0007669"/>
    <property type="project" value="TreeGrafter"/>
</dbReference>
<dbReference type="FunFam" id="3.30.70.380:FF:000001">
    <property type="entry name" value="Phenylalanine--tRNA ligase beta subunit"/>
    <property type="match status" value="1"/>
</dbReference>
<keyword evidence="9 15" id="KW-0067">ATP-binding</keyword>
<dbReference type="Gene3D" id="3.30.70.380">
    <property type="entry name" value="Ferrodoxin-fold anticodon-binding domain"/>
    <property type="match status" value="1"/>
</dbReference>
<evidence type="ECO:0000256" key="6">
    <source>
        <dbReference type="ARBA" id="ARBA00022598"/>
    </source>
</evidence>
<dbReference type="InterPro" id="IPR045864">
    <property type="entry name" value="aa-tRNA-synth_II/BPL/LPL"/>
</dbReference>
<comment type="subcellular location">
    <subcellularLocation>
        <location evidence="1 15">Cytoplasm</location>
    </subcellularLocation>
</comment>
<gene>
    <name evidence="15" type="primary">pheT</name>
    <name evidence="20" type="ORF">U472_02840</name>
</gene>
<comment type="subunit">
    <text evidence="3 15">Tetramer of two alpha and two beta subunits.</text>
</comment>
<keyword evidence="11 16" id="KW-0694">RNA-binding</keyword>
<dbReference type="PANTHER" id="PTHR10947:SF0">
    <property type="entry name" value="PHENYLALANINE--TRNA LIGASE BETA SUBUNIT"/>
    <property type="match status" value="1"/>
</dbReference>
<dbReference type="Pfam" id="PF01588">
    <property type="entry name" value="tRNA_bind"/>
    <property type="match status" value="1"/>
</dbReference>
<dbReference type="GO" id="GO:0140096">
    <property type="term" value="F:catalytic activity, acting on a protein"/>
    <property type="evidence" value="ECO:0007669"/>
    <property type="project" value="UniProtKB-ARBA"/>
</dbReference>
<comment type="caution">
    <text evidence="20">The sequence shown here is derived from an EMBL/GenBank/DDBJ whole genome shotgun (WGS) entry which is preliminary data.</text>
</comment>
<dbReference type="InterPro" id="IPR033714">
    <property type="entry name" value="tRNA_bind_bactPheRS"/>
</dbReference>
<reference evidence="21" key="1">
    <citation type="submission" date="2016-07" db="EMBL/GenBank/DDBJ databases">
        <authorList>
            <person name="Florea S."/>
            <person name="Webb J.S."/>
            <person name="Jaromczyk J."/>
            <person name="Schardl C.L."/>
        </authorList>
    </citation>
    <scope>NUCLEOTIDE SEQUENCE [LARGE SCALE GENOMIC DNA]</scope>
    <source>
        <strain evidence="21">Z6</strain>
    </source>
</reference>
<dbReference type="InterPro" id="IPR020825">
    <property type="entry name" value="Phe-tRNA_synthase-like_B3/B4"/>
</dbReference>
<reference evidence="20 21" key="2">
    <citation type="submission" date="2016-08" db="EMBL/GenBank/DDBJ databases">
        <title>Orenia metallireducens sp. nov. strain Z6, a Novel Metal-reducing Firmicute from the Deep Subsurface.</title>
        <authorList>
            <person name="Maxim B.I."/>
            <person name="Kenneth K."/>
            <person name="Flynn T.M."/>
            <person name="Oloughlin E.J."/>
            <person name="Locke R.A."/>
            <person name="Weber J.R."/>
            <person name="Egan S.M."/>
            <person name="Mackie R.I."/>
            <person name="Cann I.K."/>
        </authorList>
    </citation>
    <scope>NUCLEOTIDE SEQUENCE [LARGE SCALE GENOMIC DNA]</scope>
    <source>
        <strain evidence="20 21">Z6</strain>
    </source>
</reference>
<dbReference type="SMART" id="SM00874">
    <property type="entry name" value="B5"/>
    <property type="match status" value="1"/>
</dbReference>
<dbReference type="Pfam" id="PF03147">
    <property type="entry name" value="FDX-ACB"/>
    <property type="match status" value="1"/>
</dbReference>
<dbReference type="Gene3D" id="3.30.930.10">
    <property type="entry name" value="Bira Bifunctional Protein, Domain 2"/>
    <property type="match status" value="1"/>
</dbReference>
<evidence type="ECO:0000256" key="9">
    <source>
        <dbReference type="ARBA" id="ARBA00022840"/>
    </source>
</evidence>
<dbReference type="Gene3D" id="2.40.50.140">
    <property type="entry name" value="Nucleic acid-binding proteins"/>
    <property type="match status" value="1"/>
</dbReference>
<dbReference type="InterPro" id="IPR002547">
    <property type="entry name" value="tRNA-bd_dom"/>
</dbReference>
<dbReference type="NCBIfam" id="TIGR00472">
    <property type="entry name" value="pheT_bact"/>
    <property type="match status" value="1"/>
</dbReference>
<dbReference type="SUPFAM" id="SSF55681">
    <property type="entry name" value="Class II aaRS and biotin synthetases"/>
    <property type="match status" value="1"/>
</dbReference>
<dbReference type="Pfam" id="PF03484">
    <property type="entry name" value="B5"/>
    <property type="match status" value="1"/>
</dbReference>
<dbReference type="CDD" id="cd02796">
    <property type="entry name" value="tRNA_bind_bactPheRS"/>
    <property type="match status" value="1"/>
</dbReference>
<dbReference type="GO" id="GO:0005524">
    <property type="term" value="F:ATP binding"/>
    <property type="evidence" value="ECO:0007669"/>
    <property type="project" value="UniProtKB-UniRule"/>
</dbReference>
<dbReference type="InterPro" id="IPR009061">
    <property type="entry name" value="DNA-bd_dom_put_sf"/>
</dbReference>
<dbReference type="GO" id="GO:0000049">
    <property type="term" value="F:tRNA binding"/>
    <property type="evidence" value="ECO:0007669"/>
    <property type="project" value="UniProtKB-UniRule"/>
</dbReference>
<keyword evidence="7 15" id="KW-0479">Metal-binding</keyword>
<dbReference type="InterPro" id="IPR041616">
    <property type="entry name" value="PheRS_beta_core"/>
</dbReference>
<dbReference type="Pfam" id="PF03483">
    <property type="entry name" value="B3_4"/>
    <property type="match status" value="1"/>
</dbReference>
<dbReference type="Gene3D" id="3.30.56.10">
    <property type="match status" value="2"/>
</dbReference>
<dbReference type="EMBL" id="LWDV01000007">
    <property type="protein sequence ID" value="OCL27518.1"/>
    <property type="molecule type" value="Genomic_DNA"/>
</dbReference>
<dbReference type="InterPro" id="IPR036690">
    <property type="entry name" value="Fdx_antiC-bd_sf"/>
</dbReference>
<feature type="binding site" evidence="15">
    <location>
        <position position="466"/>
    </location>
    <ligand>
        <name>Mg(2+)</name>
        <dbReference type="ChEBI" id="CHEBI:18420"/>
        <note>shared with alpha subunit</note>
    </ligand>
</feature>
<evidence type="ECO:0000256" key="12">
    <source>
        <dbReference type="ARBA" id="ARBA00022917"/>
    </source>
</evidence>
<evidence type="ECO:0000313" key="21">
    <source>
        <dbReference type="Proteomes" id="UP000093514"/>
    </source>
</evidence>
<dbReference type="PROSITE" id="PS51447">
    <property type="entry name" value="FDX_ACB"/>
    <property type="match status" value="1"/>
</dbReference>
<dbReference type="GO" id="GO:0004826">
    <property type="term" value="F:phenylalanine-tRNA ligase activity"/>
    <property type="evidence" value="ECO:0007669"/>
    <property type="project" value="UniProtKB-UniRule"/>
</dbReference>
<keyword evidence="21" id="KW-1185">Reference proteome</keyword>
<comment type="catalytic activity">
    <reaction evidence="14 15">
        <text>tRNA(Phe) + L-phenylalanine + ATP = L-phenylalanyl-tRNA(Phe) + AMP + diphosphate + H(+)</text>
        <dbReference type="Rhea" id="RHEA:19413"/>
        <dbReference type="Rhea" id="RHEA-COMP:9668"/>
        <dbReference type="Rhea" id="RHEA-COMP:9699"/>
        <dbReference type="ChEBI" id="CHEBI:15378"/>
        <dbReference type="ChEBI" id="CHEBI:30616"/>
        <dbReference type="ChEBI" id="CHEBI:33019"/>
        <dbReference type="ChEBI" id="CHEBI:58095"/>
        <dbReference type="ChEBI" id="CHEBI:78442"/>
        <dbReference type="ChEBI" id="CHEBI:78531"/>
        <dbReference type="ChEBI" id="CHEBI:456215"/>
        <dbReference type="EC" id="6.1.1.20"/>
    </reaction>
</comment>
<keyword evidence="5 16" id="KW-0820">tRNA-binding</keyword>
<feature type="domain" description="B5" evidence="19">
    <location>
        <begin position="403"/>
        <end position="478"/>
    </location>
</feature>
<dbReference type="Pfam" id="PF17759">
    <property type="entry name" value="tRNA_synthFbeta"/>
    <property type="match status" value="1"/>
</dbReference>
<dbReference type="InterPro" id="IPR005121">
    <property type="entry name" value="Fdx_antiC-bd"/>
</dbReference>
<evidence type="ECO:0000256" key="1">
    <source>
        <dbReference type="ARBA" id="ARBA00004496"/>
    </source>
</evidence>
<evidence type="ECO:0000256" key="13">
    <source>
        <dbReference type="ARBA" id="ARBA00023146"/>
    </source>
</evidence>
<dbReference type="InterPro" id="IPR005146">
    <property type="entry name" value="B3/B4_tRNA-bd"/>
</dbReference>
<keyword evidence="13 15" id="KW-0030">Aminoacyl-tRNA synthetase</keyword>
<comment type="cofactor">
    <cofactor evidence="15">
        <name>Mg(2+)</name>
        <dbReference type="ChEBI" id="CHEBI:18420"/>
    </cofactor>
    <text evidence="15">Binds 2 magnesium ions per tetramer.</text>
</comment>
<dbReference type="SUPFAM" id="SSF50249">
    <property type="entry name" value="Nucleic acid-binding proteins"/>
    <property type="match status" value="1"/>
</dbReference>
<evidence type="ECO:0000259" key="18">
    <source>
        <dbReference type="PROSITE" id="PS51447"/>
    </source>
</evidence>
<evidence type="ECO:0000256" key="11">
    <source>
        <dbReference type="ARBA" id="ARBA00022884"/>
    </source>
</evidence>
<evidence type="ECO:0000259" key="17">
    <source>
        <dbReference type="PROSITE" id="PS50886"/>
    </source>
</evidence>
<dbReference type="PANTHER" id="PTHR10947">
    <property type="entry name" value="PHENYLALANYL-TRNA SYNTHETASE BETA CHAIN AND LEUCINE-RICH REPEAT-CONTAINING PROTEIN 47"/>
    <property type="match status" value="1"/>
</dbReference>
<evidence type="ECO:0000259" key="19">
    <source>
        <dbReference type="PROSITE" id="PS51483"/>
    </source>
</evidence>
<dbReference type="CDD" id="cd00769">
    <property type="entry name" value="PheRS_beta_core"/>
    <property type="match status" value="1"/>
</dbReference>
<proteinExistence type="inferred from homology"/>
<dbReference type="SMART" id="SM00873">
    <property type="entry name" value="B3_4"/>
    <property type="match status" value="1"/>
</dbReference>
<dbReference type="InterPro" id="IPR004532">
    <property type="entry name" value="Phe-tRNA-ligase_IIc_bsu_bact"/>
</dbReference>
<evidence type="ECO:0000313" key="20">
    <source>
        <dbReference type="EMBL" id="OCL27518.1"/>
    </source>
</evidence>
<evidence type="ECO:0000256" key="4">
    <source>
        <dbReference type="ARBA" id="ARBA00022490"/>
    </source>
</evidence>
<dbReference type="Gene3D" id="3.50.40.10">
    <property type="entry name" value="Phenylalanyl-trna Synthetase, Chain B, domain 3"/>
    <property type="match status" value="1"/>
</dbReference>
<dbReference type="SUPFAM" id="SSF46955">
    <property type="entry name" value="Putative DNA-binding domain"/>
    <property type="match status" value="1"/>
</dbReference>
<accession>A0A1C0AB02</accession>
<evidence type="ECO:0000256" key="5">
    <source>
        <dbReference type="ARBA" id="ARBA00022555"/>
    </source>
</evidence>
<dbReference type="PROSITE" id="PS51483">
    <property type="entry name" value="B5"/>
    <property type="match status" value="1"/>
</dbReference>
<dbReference type="NCBIfam" id="NF045760">
    <property type="entry name" value="YtpR"/>
    <property type="match status" value="1"/>
</dbReference>
<evidence type="ECO:0000256" key="16">
    <source>
        <dbReference type="PROSITE-ProRule" id="PRU00209"/>
    </source>
</evidence>
<feature type="binding site" evidence="15">
    <location>
        <position position="462"/>
    </location>
    <ligand>
        <name>Mg(2+)</name>
        <dbReference type="ChEBI" id="CHEBI:18420"/>
        <note>shared with alpha subunit</note>
    </ligand>
</feature>
<feature type="domain" description="TRNA-binding" evidence="17">
    <location>
        <begin position="39"/>
        <end position="149"/>
    </location>
</feature>
<evidence type="ECO:0000256" key="2">
    <source>
        <dbReference type="ARBA" id="ARBA00008653"/>
    </source>
</evidence>
<dbReference type="InterPro" id="IPR012340">
    <property type="entry name" value="NA-bd_OB-fold"/>
</dbReference>